<evidence type="ECO:0000256" key="1">
    <source>
        <dbReference type="ARBA" id="ARBA00004141"/>
    </source>
</evidence>
<dbReference type="Gene3D" id="3.30.40.10">
    <property type="entry name" value="Zinc/RING finger domain, C3HC4 (zinc finger)"/>
    <property type="match status" value="1"/>
</dbReference>
<dbReference type="GO" id="GO:0008270">
    <property type="term" value="F:zinc ion binding"/>
    <property type="evidence" value="ECO:0007669"/>
    <property type="project" value="UniProtKB-KW"/>
</dbReference>
<reference evidence="14" key="1">
    <citation type="submission" date="2023-01" db="EMBL/GenBank/DDBJ databases">
        <title>Key to firefly adult light organ development and bioluminescence: homeobox transcription factors regulate luciferase expression and transportation to peroxisome.</title>
        <authorList>
            <person name="Fu X."/>
        </authorList>
    </citation>
    <scope>NUCLEOTIDE SEQUENCE [LARGE SCALE GENOMIC DNA]</scope>
</reference>
<protein>
    <recommendedName>
        <fullName evidence="12">RING-type domain-containing protein</fullName>
    </recommendedName>
</protein>
<keyword evidence="4 9" id="KW-0863">Zinc-finger</keyword>
<evidence type="ECO:0000256" key="7">
    <source>
        <dbReference type="ARBA" id="ARBA00022989"/>
    </source>
</evidence>
<evidence type="ECO:0000256" key="6">
    <source>
        <dbReference type="ARBA" id="ARBA00022833"/>
    </source>
</evidence>
<dbReference type="AlphaFoldDB" id="A0AAN7SHG5"/>
<comment type="subcellular location">
    <subcellularLocation>
        <location evidence="1">Membrane</location>
        <topology evidence="1">Multi-pass membrane protein</topology>
    </subcellularLocation>
</comment>
<keyword evidence="2 11" id="KW-0812">Transmembrane</keyword>
<feature type="transmembrane region" description="Helical" evidence="11">
    <location>
        <begin position="210"/>
        <end position="232"/>
    </location>
</feature>
<dbReference type="InterPro" id="IPR013083">
    <property type="entry name" value="Znf_RING/FYVE/PHD"/>
</dbReference>
<organism evidence="13 14">
    <name type="scientific">Aquatica leii</name>
    <dbReference type="NCBI Taxonomy" id="1421715"/>
    <lineage>
        <taxon>Eukaryota</taxon>
        <taxon>Metazoa</taxon>
        <taxon>Ecdysozoa</taxon>
        <taxon>Arthropoda</taxon>
        <taxon>Hexapoda</taxon>
        <taxon>Insecta</taxon>
        <taxon>Pterygota</taxon>
        <taxon>Neoptera</taxon>
        <taxon>Endopterygota</taxon>
        <taxon>Coleoptera</taxon>
        <taxon>Polyphaga</taxon>
        <taxon>Elateriformia</taxon>
        <taxon>Elateroidea</taxon>
        <taxon>Lampyridae</taxon>
        <taxon>Luciolinae</taxon>
        <taxon>Aquatica</taxon>
    </lineage>
</organism>
<evidence type="ECO:0000256" key="10">
    <source>
        <dbReference type="SAM" id="MobiDB-lite"/>
    </source>
</evidence>
<feature type="compositionally biased region" description="Polar residues" evidence="10">
    <location>
        <begin position="1"/>
        <end position="10"/>
    </location>
</feature>
<dbReference type="InterPro" id="IPR044235">
    <property type="entry name" value="RNFT1/2"/>
</dbReference>
<evidence type="ECO:0000256" key="8">
    <source>
        <dbReference type="ARBA" id="ARBA00023136"/>
    </source>
</evidence>
<dbReference type="PANTHER" id="PTHR15860">
    <property type="entry name" value="UNCHARACTERIZED RING FINGER-CONTAINING PROTEIN"/>
    <property type="match status" value="1"/>
</dbReference>
<evidence type="ECO:0000256" key="3">
    <source>
        <dbReference type="ARBA" id="ARBA00022723"/>
    </source>
</evidence>
<dbReference type="GO" id="GO:1904294">
    <property type="term" value="P:positive regulation of ERAD pathway"/>
    <property type="evidence" value="ECO:0007669"/>
    <property type="project" value="InterPro"/>
</dbReference>
<dbReference type="PANTHER" id="PTHR15860:SF0">
    <property type="entry name" value="LP20373P"/>
    <property type="match status" value="1"/>
</dbReference>
<dbReference type="CDD" id="cd16532">
    <property type="entry name" value="RING-HC_RNFT1-like"/>
    <property type="match status" value="1"/>
</dbReference>
<name>A0AAN7SHG5_9COLE</name>
<evidence type="ECO:0000313" key="13">
    <source>
        <dbReference type="EMBL" id="KAK4881102.1"/>
    </source>
</evidence>
<dbReference type="EMBL" id="JARPUR010000002">
    <property type="protein sequence ID" value="KAK4881102.1"/>
    <property type="molecule type" value="Genomic_DNA"/>
</dbReference>
<keyword evidence="5" id="KW-0833">Ubl conjugation pathway</keyword>
<dbReference type="Proteomes" id="UP001353858">
    <property type="component" value="Unassembled WGS sequence"/>
</dbReference>
<evidence type="ECO:0000313" key="14">
    <source>
        <dbReference type="Proteomes" id="UP001353858"/>
    </source>
</evidence>
<keyword evidence="3" id="KW-0479">Metal-binding</keyword>
<evidence type="ECO:0000256" key="4">
    <source>
        <dbReference type="ARBA" id="ARBA00022771"/>
    </source>
</evidence>
<dbReference type="SUPFAM" id="SSF57850">
    <property type="entry name" value="RING/U-box"/>
    <property type="match status" value="1"/>
</dbReference>
<sequence length="439" mass="49820">MATNSYSDSMGENAPHPTPLQAPTTNLYSPHIHPDSLRVNMSRRAVDGTMLLNDVIREFQQQVENRGISFSNILNRSSEFTTLNQPSPSDSVVINLENVSTNRHSLPNPDIGHSNYQAAALLNSGIAAPAPNVDINTPETPQNDTIHNVREIQQSLEVFQKYLPFLLILIAKGLYDHCEGIFDLIVLFVTFLHTNSVVKREATTQARRSLTKLLAALCYILVCFAFIGYVFQDEKLYLNLVFIPPYKHLTNVWALLWTACVTDFILKLITIIFKIFLTMLPPWIIPFQRRGKVYLFIEATSQLYRSLATIQPWLFYLLESYQGAEKIVGVFLSAAYMVSKGTDLMCRLRLLKAAVLKLLQNVTLGSFPSKDQIQTAGNHCPICHDEYDTPILLQCRHIFCESCVSTWFDREQTCPLCRAKIVDDPSWRDGSTTFFIQLF</sequence>
<dbReference type="SMART" id="SM00184">
    <property type="entry name" value="RING"/>
    <property type="match status" value="1"/>
</dbReference>
<gene>
    <name evidence="13" type="ORF">RN001_004421</name>
</gene>
<accession>A0AAN7SHG5</accession>
<keyword evidence="6" id="KW-0862">Zinc</keyword>
<dbReference type="Pfam" id="PF13920">
    <property type="entry name" value="zf-C3HC4_3"/>
    <property type="match status" value="1"/>
</dbReference>
<keyword evidence="7 11" id="KW-1133">Transmembrane helix</keyword>
<evidence type="ECO:0000256" key="2">
    <source>
        <dbReference type="ARBA" id="ARBA00022692"/>
    </source>
</evidence>
<dbReference type="PROSITE" id="PS50089">
    <property type="entry name" value="ZF_RING_2"/>
    <property type="match status" value="1"/>
</dbReference>
<feature type="region of interest" description="Disordered" evidence="10">
    <location>
        <begin position="1"/>
        <end position="24"/>
    </location>
</feature>
<feature type="domain" description="RING-type" evidence="12">
    <location>
        <begin position="380"/>
        <end position="418"/>
    </location>
</feature>
<keyword evidence="14" id="KW-1185">Reference proteome</keyword>
<comment type="caution">
    <text evidence="13">The sequence shown here is derived from an EMBL/GenBank/DDBJ whole genome shotgun (WGS) entry which is preliminary data.</text>
</comment>
<evidence type="ECO:0000256" key="9">
    <source>
        <dbReference type="PROSITE-ProRule" id="PRU00175"/>
    </source>
</evidence>
<keyword evidence="8 11" id="KW-0472">Membrane</keyword>
<proteinExistence type="predicted"/>
<evidence type="ECO:0000259" key="12">
    <source>
        <dbReference type="PROSITE" id="PS50089"/>
    </source>
</evidence>
<dbReference type="InterPro" id="IPR001841">
    <property type="entry name" value="Znf_RING"/>
</dbReference>
<evidence type="ECO:0000256" key="11">
    <source>
        <dbReference type="SAM" id="Phobius"/>
    </source>
</evidence>
<evidence type="ECO:0000256" key="5">
    <source>
        <dbReference type="ARBA" id="ARBA00022786"/>
    </source>
</evidence>
<dbReference type="GO" id="GO:0061630">
    <property type="term" value="F:ubiquitin protein ligase activity"/>
    <property type="evidence" value="ECO:0007669"/>
    <property type="project" value="InterPro"/>
</dbReference>
<dbReference type="InterPro" id="IPR017907">
    <property type="entry name" value="Znf_RING_CS"/>
</dbReference>
<dbReference type="PROSITE" id="PS00518">
    <property type="entry name" value="ZF_RING_1"/>
    <property type="match status" value="1"/>
</dbReference>
<dbReference type="GO" id="GO:0016020">
    <property type="term" value="C:membrane"/>
    <property type="evidence" value="ECO:0007669"/>
    <property type="project" value="UniProtKB-SubCell"/>
</dbReference>
<feature type="transmembrane region" description="Helical" evidence="11">
    <location>
        <begin position="252"/>
        <end position="280"/>
    </location>
</feature>